<dbReference type="Proteomes" id="UP000308600">
    <property type="component" value="Unassembled WGS sequence"/>
</dbReference>
<proteinExistence type="predicted"/>
<sequence>MPGPHHRRRGYGFRRVSSLVAANASAGVCAASIFDIQDEESIRDLLRSHAGFRGKRQSSGNPPTANPPLPLPGPIQAPSPFGFITDFPASSTSTPASVTLTSSPPNISQNTTSSHASAVSTYTPSTTSAGPNASEMAIPTPTVSPLPAHHLFNFIPLPAKYGIPILAVAGVAILTALVWLIHTCVSRYRRRKFRRAEKMYRRDPMRRITLDGDGLVGGPRYVGVSGEGFGNSTSHFKEPFHEAEKGDFVSGYHQLDRVPLNDEEAFGWPSVADEEKNSLLYTRLQSDSGVHSHSRNQSSQLRPPQPSLLNPNRRTNPRPRSQSSRQPYPQPPTLLDRDNSWSNGTRSTVRIVQSRKGEEEDEDEYFRYASDSTSVALFALYQDDPQSQTRKSNGSRVGPRGYHSHRSQLPHKSKNRTNDHAHGDHPAYHRLAGGTKVEDQGIMPWERLRHKSIKRVILENAKKEKRWVDSLRGSALITGEDSRIVTENREGGADRGVGSARRKGVRSRQDDGPDGDVCPLGDNIPTTLQELEAWVGVSTIVGRNERVIKERGRRRRSYGRKESDALPQVPSGFKIIDRPGPATSTHNSASGFPSKARRAKRNGWIQVLQEGEDHLTNGEEELNLDKDEAKRSLFMASGIPTQSSRSRSSRVSSTAAPSHISRPPTAARQNSNKNPSDLRTSSNFRSRSRSRHTTRSVGMDESYNDCAWSSEGGFRIISESPLLTPLFSEPEHALESGLDTRPVDKQRKSLGASTHRSCSTPHNPAAPSEKSKNDGDKYTALPARVSRRKRSNTNDMSTCPSSTVDGEQDKVNERVTEQINRRRTQKSGIFVSTHQGQEQAEVTKTIDPLHGASHHGRSSRTSDKRSSRHHSALTSTPSPSKPKSAPPTSRPARSKIVSRDALPASPPQLMSPPLEEILFFTPRPDTHSPQPQMGTGGFWNGPGNMESLPTFASAFDVAQYDDPPPLPNLHLPTRAQETKARGKKAVGGGTGVGIRLPPDQPRKGADTKKADERKDRKRGVGDTRSKKLPTKTIQGPMVLRAGIATPAPARTKPSLATPKSYTSRIATNKTPSRPPLNPTTSSYYASSVSVYTSATAPAERA</sequence>
<evidence type="ECO:0000313" key="1">
    <source>
        <dbReference type="EMBL" id="TFK67298.1"/>
    </source>
</evidence>
<accession>A0ACD3AMZ9</accession>
<dbReference type="EMBL" id="ML208379">
    <property type="protein sequence ID" value="TFK67298.1"/>
    <property type="molecule type" value="Genomic_DNA"/>
</dbReference>
<gene>
    <name evidence="1" type="ORF">BDN72DRAFT_106720</name>
</gene>
<organism evidence="1 2">
    <name type="scientific">Pluteus cervinus</name>
    <dbReference type="NCBI Taxonomy" id="181527"/>
    <lineage>
        <taxon>Eukaryota</taxon>
        <taxon>Fungi</taxon>
        <taxon>Dikarya</taxon>
        <taxon>Basidiomycota</taxon>
        <taxon>Agaricomycotina</taxon>
        <taxon>Agaricomycetes</taxon>
        <taxon>Agaricomycetidae</taxon>
        <taxon>Agaricales</taxon>
        <taxon>Pluteineae</taxon>
        <taxon>Pluteaceae</taxon>
        <taxon>Pluteus</taxon>
    </lineage>
</organism>
<reference evidence="1 2" key="1">
    <citation type="journal article" date="2019" name="Nat. Ecol. Evol.">
        <title>Megaphylogeny resolves global patterns of mushroom evolution.</title>
        <authorList>
            <person name="Varga T."/>
            <person name="Krizsan K."/>
            <person name="Foldi C."/>
            <person name="Dima B."/>
            <person name="Sanchez-Garcia M."/>
            <person name="Sanchez-Ramirez S."/>
            <person name="Szollosi G.J."/>
            <person name="Szarkandi J.G."/>
            <person name="Papp V."/>
            <person name="Albert L."/>
            <person name="Andreopoulos W."/>
            <person name="Angelini C."/>
            <person name="Antonin V."/>
            <person name="Barry K.W."/>
            <person name="Bougher N.L."/>
            <person name="Buchanan P."/>
            <person name="Buyck B."/>
            <person name="Bense V."/>
            <person name="Catcheside P."/>
            <person name="Chovatia M."/>
            <person name="Cooper J."/>
            <person name="Damon W."/>
            <person name="Desjardin D."/>
            <person name="Finy P."/>
            <person name="Geml J."/>
            <person name="Haridas S."/>
            <person name="Hughes K."/>
            <person name="Justo A."/>
            <person name="Karasinski D."/>
            <person name="Kautmanova I."/>
            <person name="Kiss B."/>
            <person name="Kocsube S."/>
            <person name="Kotiranta H."/>
            <person name="LaButti K.M."/>
            <person name="Lechner B.E."/>
            <person name="Liimatainen K."/>
            <person name="Lipzen A."/>
            <person name="Lukacs Z."/>
            <person name="Mihaltcheva S."/>
            <person name="Morgado L.N."/>
            <person name="Niskanen T."/>
            <person name="Noordeloos M.E."/>
            <person name="Ohm R.A."/>
            <person name="Ortiz-Santana B."/>
            <person name="Ovrebo C."/>
            <person name="Racz N."/>
            <person name="Riley R."/>
            <person name="Savchenko A."/>
            <person name="Shiryaev A."/>
            <person name="Soop K."/>
            <person name="Spirin V."/>
            <person name="Szebenyi C."/>
            <person name="Tomsovsky M."/>
            <person name="Tulloss R.E."/>
            <person name="Uehling J."/>
            <person name="Grigoriev I.V."/>
            <person name="Vagvolgyi C."/>
            <person name="Papp T."/>
            <person name="Martin F.M."/>
            <person name="Miettinen O."/>
            <person name="Hibbett D.S."/>
            <person name="Nagy L.G."/>
        </authorList>
    </citation>
    <scope>NUCLEOTIDE SEQUENCE [LARGE SCALE GENOMIC DNA]</scope>
    <source>
        <strain evidence="1 2">NL-1719</strain>
    </source>
</reference>
<protein>
    <submittedName>
        <fullName evidence="1">Uncharacterized protein</fullName>
    </submittedName>
</protein>
<name>A0ACD3AMZ9_9AGAR</name>
<evidence type="ECO:0000313" key="2">
    <source>
        <dbReference type="Proteomes" id="UP000308600"/>
    </source>
</evidence>
<keyword evidence="2" id="KW-1185">Reference proteome</keyword>